<keyword evidence="3" id="KW-1185">Reference proteome</keyword>
<evidence type="ECO:0000313" key="2">
    <source>
        <dbReference type="EMBL" id="GMR42236.1"/>
    </source>
</evidence>
<evidence type="ECO:0000313" key="3">
    <source>
        <dbReference type="Proteomes" id="UP001328107"/>
    </source>
</evidence>
<feature type="coiled-coil region" evidence="1">
    <location>
        <begin position="77"/>
        <end position="104"/>
    </location>
</feature>
<dbReference type="AlphaFoldDB" id="A0AAN4ZNL9"/>
<dbReference type="EMBL" id="BTRK01000003">
    <property type="protein sequence ID" value="GMR42236.1"/>
    <property type="molecule type" value="Genomic_DNA"/>
</dbReference>
<reference evidence="3" key="1">
    <citation type="submission" date="2022-10" db="EMBL/GenBank/DDBJ databases">
        <title>Genome assembly of Pristionchus species.</title>
        <authorList>
            <person name="Yoshida K."/>
            <person name="Sommer R.J."/>
        </authorList>
    </citation>
    <scope>NUCLEOTIDE SEQUENCE [LARGE SCALE GENOMIC DNA]</scope>
    <source>
        <strain evidence="3">RS5460</strain>
    </source>
</reference>
<protein>
    <submittedName>
        <fullName evidence="2">Uncharacterized protein</fullName>
    </submittedName>
</protein>
<comment type="caution">
    <text evidence="2">The sequence shown here is derived from an EMBL/GenBank/DDBJ whole genome shotgun (WGS) entry which is preliminary data.</text>
</comment>
<keyword evidence="1" id="KW-0175">Coiled coil</keyword>
<dbReference type="Proteomes" id="UP001328107">
    <property type="component" value="Unassembled WGS sequence"/>
</dbReference>
<organism evidence="2 3">
    <name type="scientific">Pristionchus mayeri</name>
    <dbReference type="NCBI Taxonomy" id="1317129"/>
    <lineage>
        <taxon>Eukaryota</taxon>
        <taxon>Metazoa</taxon>
        <taxon>Ecdysozoa</taxon>
        <taxon>Nematoda</taxon>
        <taxon>Chromadorea</taxon>
        <taxon>Rhabditida</taxon>
        <taxon>Rhabditina</taxon>
        <taxon>Diplogasteromorpha</taxon>
        <taxon>Diplogasteroidea</taxon>
        <taxon>Neodiplogasteridae</taxon>
        <taxon>Pristionchus</taxon>
    </lineage>
</organism>
<accession>A0AAN4ZNL9</accession>
<name>A0AAN4ZNL9_9BILA</name>
<gene>
    <name evidence="2" type="ORF">PMAYCL1PPCAC_12431</name>
</gene>
<evidence type="ECO:0000256" key="1">
    <source>
        <dbReference type="SAM" id="Coils"/>
    </source>
</evidence>
<proteinExistence type="predicted"/>
<sequence>MNNSSYMHHEPRTLDLVGNFLKKLDLPSANKEDLFERRTTECMGLNSIIDRISSNSSTTEQNIERNKKDCYSCARDIVKYEEEKENLTRRLNIAKSELSKWTKKREDEELVIETCIKEKNFMEDHRVKAIKHSDSSSSIANDGYKGIEFL</sequence>